<name>A0A2K8SFH0_9MOLU</name>
<evidence type="ECO:0000256" key="8">
    <source>
        <dbReference type="ARBA" id="ARBA00022801"/>
    </source>
</evidence>
<evidence type="ECO:0000256" key="11">
    <source>
        <dbReference type="HAMAP-Rule" id="MF_01469"/>
    </source>
</evidence>
<dbReference type="NCBIfam" id="TIGR00334">
    <property type="entry name" value="5S_RNA_mat_M5"/>
    <property type="match status" value="1"/>
</dbReference>
<keyword evidence="3 11" id="KW-0698">rRNA processing</keyword>
<evidence type="ECO:0000256" key="4">
    <source>
        <dbReference type="ARBA" id="ARBA00022722"/>
    </source>
</evidence>
<dbReference type="KEGG" id="sfz:SFLOR_v1c11270"/>
<keyword evidence="4 11" id="KW-0540">Nuclease</keyword>
<keyword evidence="8 11" id="KW-0378">Hydrolase</keyword>
<keyword evidence="5" id="KW-0479">Metal-binding</keyword>
<protein>
    <recommendedName>
        <fullName evidence="11 12">Ribonuclease M5</fullName>
        <ecNumber evidence="11 12">3.1.26.8</ecNumber>
    </recommendedName>
    <alternativeName>
        <fullName evidence="11">RNase M5</fullName>
    </alternativeName>
    <alternativeName>
        <fullName evidence="11">Ribosomal RNA terminal maturase M5</fullName>
    </alternativeName>
</protein>
<keyword evidence="6 11" id="KW-0699">rRNA-binding</keyword>
<feature type="domain" description="Toprim" evidence="13">
    <location>
        <begin position="6"/>
        <end position="97"/>
    </location>
</feature>
<dbReference type="Pfam" id="PF01751">
    <property type="entry name" value="Toprim"/>
    <property type="match status" value="1"/>
</dbReference>
<evidence type="ECO:0000313" key="14">
    <source>
        <dbReference type="EMBL" id="AUB32173.1"/>
    </source>
</evidence>
<dbReference type="CDD" id="cd01027">
    <property type="entry name" value="TOPRIM_RNase_M5_like"/>
    <property type="match status" value="1"/>
</dbReference>
<dbReference type="Proteomes" id="UP000231823">
    <property type="component" value="Chromosome"/>
</dbReference>
<evidence type="ECO:0000256" key="12">
    <source>
        <dbReference type="NCBIfam" id="TIGR00334"/>
    </source>
</evidence>
<evidence type="ECO:0000256" key="10">
    <source>
        <dbReference type="ARBA" id="ARBA00022884"/>
    </source>
</evidence>
<keyword evidence="2 11" id="KW-0690">Ribosome biogenesis</keyword>
<organism evidence="14 15">
    <name type="scientific">Spiroplasma floricola 23-6</name>
    <dbReference type="NCBI Taxonomy" id="1336749"/>
    <lineage>
        <taxon>Bacteria</taxon>
        <taxon>Bacillati</taxon>
        <taxon>Mycoplasmatota</taxon>
        <taxon>Mollicutes</taxon>
        <taxon>Entomoplasmatales</taxon>
        <taxon>Spiroplasmataceae</taxon>
        <taxon>Spiroplasma</taxon>
    </lineage>
</organism>
<evidence type="ECO:0000256" key="3">
    <source>
        <dbReference type="ARBA" id="ARBA00022552"/>
    </source>
</evidence>
<evidence type="ECO:0000256" key="7">
    <source>
        <dbReference type="ARBA" id="ARBA00022759"/>
    </source>
</evidence>
<sequence>MLMKIKQVVIVEGSTDTSKLKKIFGNSNIDTIETNGTALSKNTLNLIADVNKTRGVIIFTDPDGPGLRIRDIINTYLDFKCFNAFINKKMIKNSKKVGIAEANEENIREALSNLITFDSNSLSITWEEFLNNNFFKPEVRKKIAEKYKWSEKINSKRLFKWLNLINLDVEEIKKIIGE</sequence>
<comment type="subcellular location">
    <subcellularLocation>
        <location evidence="11">Cytoplasm</location>
    </subcellularLocation>
</comment>
<keyword evidence="10 11" id="KW-0694">RNA-binding</keyword>
<comment type="similarity">
    <text evidence="11">Belongs to the ribonuclease M5 family.</text>
</comment>
<keyword evidence="9" id="KW-0460">Magnesium</keyword>
<proteinExistence type="inferred from homology"/>
<evidence type="ECO:0000256" key="2">
    <source>
        <dbReference type="ARBA" id="ARBA00022517"/>
    </source>
</evidence>
<dbReference type="Pfam" id="PF13331">
    <property type="entry name" value="DUF4093"/>
    <property type="match status" value="1"/>
</dbReference>
<evidence type="ECO:0000313" key="15">
    <source>
        <dbReference type="Proteomes" id="UP000231823"/>
    </source>
</evidence>
<evidence type="ECO:0000256" key="5">
    <source>
        <dbReference type="ARBA" id="ARBA00022723"/>
    </source>
</evidence>
<gene>
    <name evidence="11" type="primary">rnmV</name>
    <name evidence="14" type="ORF">SFLOR_v1c11270</name>
</gene>
<keyword evidence="15" id="KW-1185">Reference proteome</keyword>
<dbReference type="GO" id="GO:0005737">
    <property type="term" value="C:cytoplasm"/>
    <property type="evidence" value="ECO:0007669"/>
    <property type="project" value="UniProtKB-SubCell"/>
</dbReference>
<dbReference type="SMART" id="SM00493">
    <property type="entry name" value="TOPRIM"/>
    <property type="match status" value="1"/>
</dbReference>
<dbReference type="InterPro" id="IPR025156">
    <property type="entry name" value="RNase_M5_C"/>
</dbReference>
<dbReference type="GO" id="GO:0006364">
    <property type="term" value="P:rRNA processing"/>
    <property type="evidence" value="ECO:0007669"/>
    <property type="project" value="UniProtKB-UniRule"/>
</dbReference>
<keyword evidence="1 11" id="KW-0963">Cytoplasm</keyword>
<dbReference type="PANTHER" id="PTHR39156">
    <property type="entry name" value="RIBONUCLEASE M5"/>
    <property type="match status" value="1"/>
</dbReference>
<dbReference type="InterPro" id="IPR034141">
    <property type="entry name" value="TOPRIM_RNase_M5-like"/>
</dbReference>
<accession>A0A2K8SFH0</accession>
<keyword evidence="7 11" id="KW-0255">Endonuclease</keyword>
<comment type="catalytic activity">
    <reaction evidence="11">
        <text>Endonucleolytic cleavage of RNA, removing 21 and 42 nucleotides, respectively, from the 5'- and 3'-termini of a 5S-rRNA precursor.</text>
        <dbReference type="EC" id="3.1.26.8"/>
    </reaction>
</comment>
<dbReference type="GO" id="GO:0019843">
    <property type="term" value="F:rRNA binding"/>
    <property type="evidence" value="ECO:0007669"/>
    <property type="project" value="UniProtKB-KW"/>
</dbReference>
<dbReference type="GO" id="GO:0046872">
    <property type="term" value="F:metal ion binding"/>
    <property type="evidence" value="ECO:0007669"/>
    <property type="project" value="UniProtKB-KW"/>
</dbReference>
<evidence type="ECO:0000256" key="6">
    <source>
        <dbReference type="ARBA" id="ARBA00022730"/>
    </source>
</evidence>
<dbReference type="RefSeq" id="WP_100917115.1">
    <property type="nucleotide sequence ID" value="NZ_CP025057.1"/>
</dbReference>
<reference evidence="14 15" key="1">
    <citation type="submission" date="2017-12" db="EMBL/GenBank/DDBJ databases">
        <title>Complete genome sequence of Spiroplasma floricola 23-6 (ATCC 29989).</title>
        <authorList>
            <person name="Tsai Y.-M."/>
            <person name="Wu P.-S."/>
            <person name="Lo W.-S."/>
            <person name="Kuo C.-H."/>
        </authorList>
    </citation>
    <scope>NUCLEOTIDE SEQUENCE [LARGE SCALE GENOMIC DNA]</scope>
    <source>
        <strain evidence="14 15">23-6</strain>
    </source>
</reference>
<evidence type="ECO:0000256" key="9">
    <source>
        <dbReference type="ARBA" id="ARBA00022842"/>
    </source>
</evidence>
<dbReference type="OrthoDB" id="9791329at2"/>
<dbReference type="InterPro" id="IPR004466">
    <property type="entry name" value="RNase_M5"/>
</dbReference>
<dbReference type="Gene3D" id="3.40.1360.10">
    <property type="match status" value="1"/>
</dbReference>
<evidence type="ECO:0000259" key="13">
    <source>
        <dbReference type="PROSITE" id="PS50880"/>
    </source>
</evidence>
<dbReference type="SUPFAM" id="SSF110455">
    <property type="entry name" value="Toprim domain"/>
    <property type="match status" value="1"/>
</dbReference>
<dbReference type="PROSITE" id="PS50880">
    <property type="entry name" value="TOPRIM"/>
    <property type="match status" value="1"/>
</dbReference>
<dbReference type="HAMAP" id="MF_01469">
    <property type="entry name" value="RNase_M5"/>
    <property type="match status" value="1"/>
</dbReference>
<evidence type="ECO:0000256" key="1">
    <source>
        <dbReference type="ARBA" id="ARBA00022490"/>
    </source>
</evidence>
<dbReference type="GO" id="GO:0043822">
    <property type="term" value="F:ribonuclease M5 activity"/>
    <property type="evidence" value="ECO:0007669"/>
    <property type="project" value="UniProtKB-UniRule"/>
</dbReference>
<comment type="function">
    <text evidence="11">Required for correct processing of both the 5' and 3' ends of 5S rRNA precursor. Cleaves both sides of a double-stranded region yielding mature 5S rRNA in one step.</text>
</comment>
<dbReference type="AlphaFoldDB" id="A0A2K8SFH0"/>
<dbReference type="EMBL" id="CP025057">
    <property type="protein sequence ID" value="AUB32173.1"/>
    <property type="molecule type" value="Genomic_DNA"/>
</dbReference>
<dbReference type="PANTHER" id="PTHR39156:SF2">
    <property type="entry name" value="DNA PRIMASE (BACTERIAL TYPE) AND SMALL PRIMASE-LIKE PROTEINS"/>
    <property type="match status" value="1"/>
</dbReference>
<dbReference type="InterPro" id="IPR006171">
    <property type="entry name" value="TOPRIM_dom"/>
</dbReference>
<dbReference type="EC" id="3.1.26.8" evidence="11 12"/>